<organism evidence="1 2">
    <name type="scientific">Russula earlei</name>
    <dbReference type="NCBI Taxonomy" id="71964"/>
    <lineage>
        <taxon>Eukaryota</taxon>
        <taxon>Fungi</taxon>
        <taxon>Dikarya</taxon>
        <taxon>Basidiomycota</taxon>
        <taxon>Agaricomycotina</taxon>
        <taxon>Agaricomycetes</taxon>
        <taxon>Russulales</taxon>
        <taxon>Russulaceae</taxon>
        <taxon>Russula</taxon>
    </lineage>
</organism>
<evidence type="ECO:0000313" key="1">
    <source>
        <dbReference type="EMBL" id="KAI9511376.1"/>
    </source>
</evidence>
<protein>
    <submittedName>
        <fullName evidence="1">Uncharacterized protein</fullName>
    </submittedName>
</protein>
<dbReference type="Proteomes" id="UP001207468">
    <property type="component" value="Unassembled WGS sequence"/>
</dbReference>
<evidence type="ECO:0000313" key="2">
    <source>
        <dbReference type="Proteomes" id="UP001207468"/>
    </source>
</evidence>
<accession>A0ACC0UI90</accession>
<keyword evidence="2" id="KW-1185">Reference proteome</keyword>
<comment type="caution">
    <text evidence="1">The sequence shown here is derived from an EMBL/GenBank/DDBJ whole genome shotgun (WGS) entry which is preliminary data.</text>
</comment>
<gene>
    <name evidence="1" type="ORF">F5148DRAFT_1274317</name>
</gene>
<reference evidence="1" key="1">
    <citation type="submission" date="2021-03" db="EMBL/GenBank/DDBJ databases">
        <title>Evolutionary priming and transition to the ectomycorrhizal habit in an iconic lineage of mushroom-forming fungi: is preadaptation a requirement?</title>
        <authorList>
            <consortium name="DOE Joint Genome Institute"/>
            <person name="Looney B.P."/>
            <person name="Miyauchi S."/>
            <person name="Morin E."/>
            <person name="Drula E."/>
            <person name="Courty P.E."/>
            <person name="Chicoki N."/>
            <person name="Fauchery L."/>
            <person name="Kohler A."/>
            <person name="Kuo A."/>
            <person name="LaButti K."/>
            <person name="Pangilinan J."/>
            <person name="Lipzen A."/>
            <person name="Riley R."/>
            <person name="Andreopoulos W."/>
            <person name="He G."/>
            <person name="Johnson J."/>
            <person name="Barry K.W."/>
            <person name="Grigoriev I.V."/>
            <person name="Nagy L."/>
            <person name="Hibbett D."/>
            <person name="Henrissat B."/>
            <person name="Matheny P.B."/>
            <person name="Labbe J."/>
            <person name="Martin A.F."/>
        </authorList>
    </citation>
    <scope>NUCLEOTIDE SEQUENCE</scope>
    <source>
        <strain evidence="1">BPL698</strain>
    </source>
</reference>
<proteinExistence type="predicted"/>
<dbReference type="EMBL" id="JAGFNK010000023">
    <property type="protein sequence ID" value="KAI9511376.1"/>
    <property type="molecule type" value="Genomic_DNA"/>
</dbReference>
<sequence length="345" mass="38587">MSAACTPAHDWFSNVLTGGLILGLCISYAPQHYRIISKGSSEGFSPWFLLLGSTSSASGMLNMVVMQQAVIKCCRFYSSLDCLETIAGVIQVGTQWFLFTIILVLYLIYFPPHLKYVTLDIDADESRPSERSDSWRLSVILSWIVFIHLSVFSLVQRSLAFCTFVTFLLLLSSPSGPSGVVRSQLSIWATFLGVSSAVLAALQYTPQIAHTYRLQLVGALSIPMMLIQTPGGVIMVISIMIRGRWIMFLVAAIMQGILLVMCLCWKVRQRRLHIDDFGHPLRDSPLPPLPITSGLGDGESVAEDSMEEDVISITPEEAERSPLLNNRKRRKISRRKWWSKWLGTR</sequence>
<name>A0ACC0UI90_9AGAM</name>